<dbReference type="GO" id="GO:0005737">
    <property type="term" value="C:cytoplasm"/>
    <property type="evidence" value="ECO:0007669"/>
    <property type="project" value="TreeGrafter"/>
</dbReference>
<name>A0AAD7T430_9TELE</name>
<protein>
    <recommendedName>
        <fullName evidence="3">SRR1-like domain-containing protein</fullName>
    </recommendedName>
</protein>
<gene>
    <name evidence="4" type="ORF">AAFF_G00066770</name>
</gene>
<feature type="chain" id="PRO_5042214319" description="SRR1-like domain-containing protein" evidence="2">
    <location>
        <begin position="17"/>
        <end position="125"/>
    </location>
</feature>
<dbReference type="Pfam" id="PF07985">
    <property type="entry name" value="SRR1"/>
    <property type="match status" value="1"/>
</dbReference>
<proteinExistence type="inferred from homology"/>
<accession>A0AAD7T430</accession>
<evidence type="ECO:0000259" key="3">
    <source>
        <dbReference type="Pfam" id="PF07985"/>
    </source>
</evidence>
<dbReference type="InterPro" id="IPR040044">
    <property type="entry name" value="SRR1L"/>
</dbReference>
<keyword evidence="2" id="KW-0732">Signal</keyword>
<evidence type="ECO:0000256" key="1">
    <source>
        <dbReference type="ARBA" id="ARBA00009856"/>
    </source>
</evidence>
<comment type="similarity">
    <text evidence="1">Belongs to the SRR1 family.</text>
</comment>
<feature type="domain" description="SRR1-like" evidence="3">
    <location>
        <begin position="1"/>
        <end position="110"/>
    </location>
</feature>
<evidence type="ECO:0000313" key="5">
    <source>
        <dbReference type="Proteomes" id="UP001221898"/>
    </source>
</evidence>
<reference evidence="4" key="1">
    <citation type="journal article" date="2023" name="Science">
        <title>Genome structures resolve the early diversification of teleost fishes.</title>
        <authorList>
            <person name="Parey E."/>
            <person name="Louis A."/>
            <person name="Montfort J."/>
            <person name="Bouchez O."/>
            <person name="Roques C."/>
            <person name="Iampietro C."/>
            <person name="Lluch J."/>
            <person name="Castinel A."/>
            <person name="Donnadieu C."/>
            <person name="Desvignes T."/>
            <person name="Floi Bucao C."/>
            <person name="Jouanno E."/>
            <person name="Wen M."/>
            <person name="Mejri S."/>
            <person name="Dirks R."/>
            <person name="Jansen H."/>
            <person name="Henkel C."/>
            <person name="Chen W.J."/>
            <person name="Zahm M."/>
            <person name="Cabau C."/>
            <person name="Klopp C."/>
            <person name="Thompson A.W."/>
            <person name="Robinson-Rechavi M."/>
            <person name="Braasch I."/>
            <person name="Lecointre G."/>
            <person name="Bobe J."/>
            <person name="Postlethwait J.H."/>
            <person name="Berthelot C."/>
            <person name="Roest Crollius H."/>
            <person name="Guiguen Y."/>
        </authorList>
    </citation>
    <scope>NUCLEOTIDE SEQUENCE</scope>
    <source>
        <strain evidence="4">NC1722</strain>
    </source>
</reference>
<evidence type="ECO:0000256" key="2">
    <source>
        <dbReference type="SAM" id="SignalP"/>
    </source>
</evidence>
<dbReference type="AlphaFoldDB" id="A0AAD7T430"/>
<dbReference type="Proteomes" id="UP001221898">
    <property type="component" value="Unassembled WGS sequence"/>
</dbReference>
<dbReference type="PANTHER" id="PTHR28626">
    <property type="entry name" value="SRR1-LIKE PROTEIN"/>
    <property type="match status" value="1"/>
</dbReference>
<dbReference type="PANTHER" id="PTHR28626:SF3">
    <property type="entry name" value="SRR1-LIKE PROTEIN"/>
    <property type="match status" value="1"/>
</dbReference>
<keyword evidence="5" id="KW-1185">Reference proteome</keyword>
<dbReference type="InterPro" id="IPR012942">
    <property type="entry name" value="SRR1-like"/>
</dbReference>
<dbReference type="EMBL" id="JAINUG010000014">
    <property type="protein sequence ID" value="KAJ8414079.1"/>
    <property type="molecule type" value="Genomic_DNA"/>
</dbReference>
<feature type="signal peptide" evidence="2">
    <location>
        <begin position="1"/>
        <end position="16"/>
    </location>
</feature>
<dbReference type="GO" id="GO:0005634">
    <property type="term" value="C:nucleus"/>
    <property type="evidence" value="ECO:0007669"/>
    <property type="project" value="TreeGrafter"/>
</dbReference>
<organism evidence="4 5">
    <name type="scientific">Aldrovandia affinis</name>
    <dbReference type="NCBI Taxonomy" id="143900"/>
    <lineage>
        <taxon>Eukaryota</taxon>
        <taxon>Metazoa</taxon>
        <taxon>Chordata</taxon>
        <taxon>Craniata</taxon>
        <taxon>Vertebrata</taxon>
        <taxon>Euteleostomi</taxon>
        <taxon>Actinopterygii</taxon>
        <taxon>Neopterygii</taxon>
        <taxon>Teleostei</taxon>
        <taxon>Notacanthiformes</taxon>
        <taxon>Halosauridae</taxon>
        <taxon>Aldrovandia</taxon>
    </lineage>
</organism>
<sequence>MLLLLLDTLKIPPGQCSVFDPIFTPGDREVLQALGFTVLTKNEEGKRAVSRPTLFYLIHCGKALYNNLLWRNWSPQALARLTIVGNSFRSIQERMVERELQRDYSFIHDVSFLFISPIRTYTAVD</sequence>
<comment type="caution">
    <text evidence="4">The sequence shown here is derived from an EMBL/GenBank/DDBJ whole genome shotgun (WGS) entry which is preliminary data.</text>
</comment>
<evidence type="ECO:0000313" key="4">
    <source>
        <dbReference type="EMBL" id="KAJ8414079.1"/>
    </source>
</evidence>